<reference evidence="9" key="2">
    <citation type="journal article" date="2017" name="J. Anim. Genet.">
        <title>Multiple reference genome sequences of hot pepper reveal the massive evolution of plant disease resistance genes by retroduplication.</title>
        <authorList>
            <person name="Kim S."/>
            <person name="Park J."/>
            <person name="Yeom S.-I."/>
            <person name="Kim Y.-M."/>
            <person name="Seo E."/>
            <person name="Kim K.-T."/>
            <person name="Kim M.-S."/>
            <person name="Lee J.M."/>
            <person name="Cheong K."/>
            <person name="Shin H.-S."/>
            <person name="Kim S.-B."/>
            <person name="Han K."/>
            <person name="Lee J."/>
            <person name="Park M."/>
            <person name="Lee H.-A."/>
            <person name="Lee H.-Y."/>
            <person name="Lee Y."/>
            <person name="Oh S."/>
            <person name="Lee J.H."/>
            <person name="Choi E."/>
            <person name="Choi E."/>
            <person name="Lee S.E."/>
            <person name="Jeon J."/>
            <person name="Kim H."/>
            <person name="Choi G."/>
            <person name="Song H."/>
            <person name="Lee J."/>
            <person name="Lee S.-C."/>
            <person name="Kwon J.-K."/>
            <person name="Lee H.-Y."/>
            <person name="Koo N."/>
            <person name="Hong Y."/>
            <person name="Kim R.W."/>
            <person name="Kang W.-H."/>
            <person name="Huh J.H."/>
            <person name="Kang B.-C."/>
            <person name="Yang T.-J."/>
            <person name="Lee Y.-H."/>
            <person name="Bennetzen J.L."/>
            <person name="Choi D."/>
        </authorList>
    </citation>
    <scope>NUCLEOTIDE SEQUENCE [LARGE SCALE GENOMIC DNA]</scope>
    <source>
        <strain evidence="9">cv. PBC81</strain>
    </source>
</reference>
<evidence type="ECO:0000313" key="8">
    <source>
        <dbReference type="EMBL" id="PHT36796.1"/>
    </source>
</evidence>
<keyword evidence="4" id="KW-0378">Hydrolase</keyword>
<keyword evidence="3" id="KW-0732">Signal</keyword>
<keyword evidence="9" id="KW-1185">Reference proteome</keyword>
<protein>
    <recommendedName>
        <fullName evidence="7">Peptidase S8/S53 domain-containing protein</fullName>
    </recommendedName>
</protein>
<dbReference type="Pfam" id="PF00082">
    <property type="entry name" value="Peptidase_S8"/>
    <property type="match status" value="1"/>
</dbReference>
<gene>
    <name evidence="8" type="ORF">CQW23_24496</name>
</gene>
<evidence type="ECO:0000256" key="1">
    <source>
        <dbReference type="ARBA" id="ARBA00011073"/>
    </source>
</evidence>
<dbReference type="Gene3D" id="3.50.30.30">
    <property type="match status" value="1"/>
</dbReference>
<dbReference type="OrthoDB" id="1304287at2759"/>
<dbReference type="PANTHER" id="PTHR10795">
    <property type="entry name" value="PROPROTEIN CONVERTASE SUBTILISIN/KEXIN"/>
    <property type="match status" value="1"/>
</dbReference>
<comment type="caution">
    <text evidence="8">The sequence shown here is derived from an EMBL/GenBank/DDBJ whole genome shotgun (WGS) entry which is preliminary data.</text>
</comment>
<organism evidence="8 9">
    <name type="scientific">Capsicum baccatum</name>
    <name type="common">Peruvian pepper</name>
    <dbReference type="NCBI Taxonomy" id="33114"/>
    <lineage>
        <taxon>Eukaryota</taxon>
        <taxon>Viridiplantae</taxon>
        <taxon>Streptophyta</taxon>
        <taxon>Embryophyta</taxon>
        <taxon>Tracheophyta</taxon>
        <taxon>Spermatophyta</taxon>
        <taxon>Magnoliopsida</taxon>
        <taxon>eudicotyledons</taxon>
        <taxon>Gunneridae</taxon>
        <taxon>Pentapetalae</taxon>
        <taxon>asterids</taxon>
        <taxon>lamiids</taxon>
        <taxon>Solanales</taxon>
        <taxon>Solanaceae</taxon>
        <taxon>Solanoideae</taxon>
        <taxon>Capsiceae</taxon>
        <taxon>Capsicum</taxon>
    </lineage>
</organism>
<dbReference type="EMBL" id="MLFT02000010">
    <property type="protein sequence ID" value="PHT36796.1"/>
    <property type="molecule type" value="Genomic_DNA"/>
</dbReference>
<keyword evidence="5" id="KW-0720">Serine protease</keyword>
<comment type="caution">
    <text evidence="6">Lacks conserved residue(s) required for the propagation of feature annotation.</text>
</comment>
<sequence length="238" mass="25187">MTAKDITICMVDGVRSKSVIIGVFDTGIAPQHTSFNDNEMLSPPVKWKGRCEFNVTTYCNKKLIGSRNFTQQDKSPWDKIGHGTHTSSTAAENFVGGANFLADVVAGLDAAIDDGVDVISMSFGLVVSPPLYDDYVAAGAYSAMKKGIFVSCSAGNVGLGNGSVINGAPWILTIGASTTDRKISAVPVLDNRAEFEGESAFQPTNFSRKLLPIVKGNACESLNTSDVKSKIVFCDTSG</sequence>
<name>A0A2G2VUZ9_CAPBA</name>
<proteinExistence type="inferred from homology"/>
<evidence type="ECO:0000256" key="5">
    <source>
        <dbReference type="ARBA" id="ARBA00022825"/>
    </source>
</evidence>
<feature type="domain" description="Peptidase S8/S53" evidence="7">
    <location>
        <begin position="17"/>
        <end position="184"/>
    </location>
</feature>
<dbReference type="SUPFAM" id="SSF52743">
    <property type="entry name" value="Subtilisin-like"/>
    <property type="match status" value="1"/>
</dbReference>
<evidence type="ECO:0000256" key="4">
    <source>
        <dbReference type="ARBA" id="ARBA00022801"/>
    </source>
</evidence>
<dbReference type="STRING" id="33114.A0A2G2VUZ9"/>
<evidence type="ECO:0000256" key="6">
    <source>
        <dbReference type="PROSITE-ProRule" id="PRU01240"/>
    </source>
</evidence>
<evidence type="ECO:0000313" key="9">
    <source>
        <dbReference type="Proteomes" id="UP000224567"/>
    </source>
</evidence>
<dbReference type="InterPro" id="IPR015500">
    <property type="entry name" value="Peptidase_S8_subtilisin-rel"/>
</dbReference>
<dbReference type="GO" id="GO:0004252">
    <property type="term" value="F:serine-type endopeptidase activity"/>
    <property type="evidence" value="ECO:0007669"/>
    <property type="project" value="InterPro"/>
</dbReference>
<dbReference type="AlphaFoldDB" id="A0A2G2VUZ9"/>
<dbReference type="InterPro" id="IPR000209">
    <property type="entry name" value="Peptidase_S8/S53_dom"/>
</dbReference>
<accession>A0A2G2VUZ9</accession>
<dbReference type="Proteomes" id="UP000224567">
    <property type="component" value="Unassembled WGS sequence"/>
</dbReference>
<evidence type="ECO:0000256" key="2">
    <source>
        <dbReference type="ARBA" id="ARBA00022670"/>
    </source>
</evidence>
<keyword evidence="2" id="KW-0645">Protease</keyword>
<dbReference type="Gene3D" id="3.40.50.200">
    <property type="entry name" value="Peptidase S8/S53 domain"/>
    <property type="match status" value="2"/>
</dbReference>
<dbReference type="InterPro" id="IPR036852">
    <property type="entry name" value="Peptidase_S8/S53_dom_sf"/>
</dbReference>
<evidence type="ECO:0000259" key="7">
    <source>
        <dbReference type="Pfam" id="PF00082"/>
    </source>
</evidence>
<dbReference type="PROSITE" id="PS51892">
    <property type="entry name" value="SUBTILASE"/>
    <property type="match status" value="1"/>
</dbReference>
<dbReference type="GO" id="GO:0006508">
    <property type="term" value="P:proteolysis"/>
    <property type="evidence" value="ECO:0007669"/>
    <property type="project" value="UniProtKB-KW"/>
</dbReference>
<dbReference type="InterPro" id="IPR045051">
    <property type="entry name" value="SBT"/>
</dbReference>
<comment type="similarity">
    <text evidence="1 6">Belongs to the peptidase S8 family.</text>
</comment>
<dbReference type="PRINTS" id="PR00723">
    <property type="entry name" value="SUBTILISIN"/>
</dbReference>
<reference evidence="8 9" key="1">
    <citation type="journal article" date="2017" name="Genome Biol.">
        <title>New reference genome sequences of hot pepper reveal the massive evolution of plant disease-resistance genes by retroduplication.</title>
        <authorList>
            <person name="Kim S."/>
            <person name="Park J."/>
            <person name="Yeom S.I."/>
            <person name="Kim Y.M."/>
            <person name="Seo E."/>
            <person name="Kim K.T."/>
            <person name="Kim M.S."/>
            <person name="Lee J.M."/>
            <person name="Cheong K."/>
            <person name="Shin H.S."/>
            <person name="Kim S.B."/>
            <person name="Han K."/>
            <person name="Lee J."/>
            <person name="Park M."/>
            <person name="Lee H.A."/>
            <person name="Lee H.Y."/>
            <person name="Lee Y."/>
            <person name="Oh S."/>
            <person name="Lee J.H."/>
            <person name="Choi E."/>
            <person name="Choi E."/>
            <person name="Lee S.E."/>
            <person name="Jeon J."/>
            <person name="Kim H."/>
            <person name="Choi G."/>
            <person name="Song H."/>
            <person name="Lee J."/>
            <person name="Lee S.C."/>
            <person name="Kwon J.K."/>
            <person name="Lee H.Y."/>
            <person name="Koo N."/>
            <person name="Hong Y."/>
            <person name="Kim R.W."/>
            <person name="Kang W.H."/>
            <person name="Huh J.H."/>
            <person name="Kang B.C."/>
            <person name="Yang T.J."/>
            <person name="Lee Y.H."/>
            <person name="Bennetzen J.L."/>
            <person name="Choi D."/>
        </authorList>
    </citation>
    <scope>NUCLEOTIDE SEQUENCE [LARGE SCALE GENOMIC DNA]</scope>
    <source>
        <strain evidence="9">cv. PBC81</strain>
    </source>
</reference>
<evidence type="ECO:0000256" key="3">
    <source>
        <dbReference type="ARBA" id="ARBA00022729"/>
    </source>
</evidence>